<feature type="transmembrane region" description="Helical" evidence="1">
    <location>
        <begin position="35"/>
        <end position="61"/>
    </location>
</feature>
<keyword evidence="3" id="KW-0418">Kinase</keyword>
<feature type="transmembrane region" description="Helical" evidence="1">
    <location>
        <begin position="181"/>
        <end position="203"/>
    </location>
</feature>
<feature type="transmembrane region" description="Helical" evidence="1">
    <location>
        <begin position="95"/>
        <end position="116"/>
    </location>
</feature>
<dbReference type="InterPro" id="IPR011712">
    <property type="entry name" value="Sig_transdc_His_kin_sub3_dim/P"/>
</dbReference>
<feature type="domain" description="Signal transduction histidine kinase subgroup 3 dimerisation and phosphoacceptor" evidence="2">
    <location>
        <begin position="410"/>
        <end position="470"/>
    </location>
</feature>
<keyword evidence="4" id="KW-1185">Reference proteome</keyword>
<proteinExistence type="predicted"/>
<accession>A0A239PB92</accession>
<dbReference type="EMBL" id="FZPH01000016">
    <property type="protein sequence ID" value="SNT63934.1"/>
    <property type="molecule type" value="Genomic_DNA"/>
</dbReference>
<sequence length="576" mass="59346">MRWRTHAELALPVVAGAYAVAVVAALPTPGEPVTSYAAVGIGPAAVFVIAGAGLVAAGAAVWRQRPAVPTGPLAIAAGVAWLAPAWVGWTGGPTVARSVGAVLAPLLLPAIAHLVLASAGPPRRLARLVVTVAWATTGAIALGLATLRDPLYDLRCWSDCAADNVFLAAPDIAAAQSLGRAWLWFAVAAGAQLALWALWTLLTATPAGRAAAGPILAPAGAAAAAEAAYAGGLLWHADALRVDPTEPAYPALLALFLARGLALAALAAGLGVTVWRRRRRRAAVARLAAELGASPRPGTLRAALASSLGDRTLEVGYWLPSGRHWVDATGRRLPPPAPGRGTTTIRRGGLPVAVVRHDPALTGSPELTAQIGSAARLAIDNERLRAWTLAHLEQVRASRTRIVVAADTARRRLERDLHDGAQQRLLAVSYELRLARAQADGSLTATLDQAADAVRATIAELRELAHGIFPAILDEGGLEPALRTLADTAAAPITVAGVPAERLPGDVERAAYLVVAAAADHGAELRVTLRRRAGWLAVDVVGAADDPYLHLADRVGALGGTLTCAAGRLHAELPCG</sequence>
<dbReference type="Pfam" id="PF07730">
    <property type="entry name" value="HisKA_3"/>
    <property type="match status" value="1"/>
</dbReference>
<dbReference type="GO" id="GO:0016020">
    <property type="term" value="C:membrane"/>
    <property type="evidence" value="ECO:0007669"/>
    <property type="project" value="InterPro"/>
</dbReference>
<feature type="transmembrane region" description="Helical" evidence="1">
    <location>
        <begin position="73"/>
        <end position="89"/>
    </location>
</feature>
<evidence type="ECO:0000259" key="2">
    <source>
        <dbReference type="Pfam" id="PF07730"/>
    </source>
</evidence>
<feature type="transmembrane region" description="Helical" evidence="1">
    <location>
        <begin position="128"/>
        <end position="147"/>
    </location>
</feature>
<keyword evidence="1" id="KW-0812">Transmembrane</keyword>
<feature type="transmembrane region" description="Helical" evidence="1">
    <location>
        <begin position="215"/>
        <end position="237"/>
    </location>
</feature>
<dbReference type="Gene3D" id="6.10.250.2870">
    <property type="match status" value="1"/>
</dbReference>
<name>A0A239PB92_9ACTN</name>
<protein>
    <submittedName>
        <fullName evidence="3">Histidine kinase</fullName>
    </submittedName>
</protein>
<evidence type="ECO:0000256" key="1">
    <source>
        <dbReference type="SAM" id="Phobius"/>
    </source>
</evidence>
<dbReference type="GO" id="GO:0000155">
    <property type="term" value="F:phosphorelay sensor kinase activity"/>
    <property type="evidence" value="ECO:0007669"/>
    <property type="project" value="InterPro"/>
</dbReference>
<reference evidence="3 4" key="1">
    <citation type="submission" date="2017-06" db="EMBL/GenBank/DDBJ databases">
        <authorList>
            <person name="Kim H.J."/>
            <person name="Triplett B.A."/>
        </authorList>
    </citation>
    <scope>NUCLEOTIDE SEQUENCE [LARGE SCALE GENOMIC DNA]</scope>
    <source>
        <strain evidence="3 4">CGMCC 4.5593</strain>
    </source>
</reference>
<evidence type="ECO:0000313" key="4">
    <source>
        <dbReference type="Proteomes" id="UP000198362"/>
    </source>
</evidence>
<evidence type="ECO:0000313" key="3">
    <source>
        <dbReference type="EMBL" id="SNT63934.1"/>
    </source>
</evidence>
<dbReference type="AlphaFoldDB" id="A0A239PB92"/>
<dbReference type="Proteomes" id="UP000198362">
    <property type="component" value="Unassembled WGS sequence"/>
</dbReference>
<keyword evidence="1" id="KW-1133">Transmembrane helix</keyword>
<organism evidence="3 4">
    <name type="scientific">Asanoa hainanensis</name>
    <dbReference type="NCBI Taxonomy" id="560556"/>
    <lineage>
        <taxon>Bacteria</taxon>
        <taxon>Bacillati</taxon>
        <taxon>Actinomycetota</taxon>
        <taxon>Actinomycetes</taxon>
        <taxon>Micromonosporales</taxon>
        <taxon>Micromonosporaceae</taxon>
        <taxon>Asanoa</taxon>
    </lineage>
</organism>
<keyword evidence="3" id="KW-0808">Transferase</keyword>
<dbReference type="GO" id="GO:0046983">
    <property type="term" value="F:protein dimerization activity"/>
    <property type="evidence" value="ECO:0007669"/>
    <property type="project" value="InterPro"/>
</dbReference>
<keyword evidence="1" id="KW-0472">Membrane</keyword>
<feature type="transmembrane region" description="Helical" evidence="1">
    <location>
        <begin position="249"/>
        <end position="272"/>
    </location>
</feature>
<gene>
    <name evidence="3" type="ORF">SAMN05421812_11635</name>
</gene>